<dbReference type="RefSeq" id="WP_100369489.1">
    <property type="nucleotide sequence ID" value="NZ_PGTY01000004.1"/>
</dbReference>
<evidence type="ECO:0000256" key="2">
    <source>
        <dbReference type="ARBA" id="ARBA00022448"/>
    </source>
</evidence>
<dbReference type="GO" id="GO:0042910">
    <property type="term" value="F:xenobiotic transmembrane transporter activity"/>
    <property type="evidence" value="ECO:0007669"/>
    <property type="project" value="InterPro"/>
</dbReference>
<feature type="transmembrane region" description="Helical" evidence="7">
    <location>
        <begin position="418"/>
        <end position="441"/>
    </location>
</feature>
<evidence type="ECO:0000313" key="8">
    <source>
        <dbReference type="EMBL" id="PJI84488.1"/>
    </source>
</evidence>
<proteinExistence type="predicted"/>
<protein>
    <submittedName>
        <fullName evidence="8">Putative MATE family efflux protein</fullName>
    </submittedName>
</protein>
<dbReference type="InterPro" id="IPR048279">
    <property type="entry name" value="MdtK-like"/>
</dbReference>
<evidence type="ECO:0000256" key="5">
    <source>
        <dbReference type="ARBA" id="ARBA00022989"/>
    </source>
</evidence>
<feature type="transmembrane region" description="Helical" evidence="7">
    <location>
        <begin position="360"/>
        <end position="384"/>
    </location>
</feature>
<keyword evidence="5 7" id="KW-1133">Transmembrane helix</keyword>
<dbReference type="PIRSF" id="PIRSF006603">
    <property type="entry name" value="DinF"/>
    <property type="match status" value="1"/>
</dbReference>
<feature type="transmembrane region" description="Helical" evidence="7">
    <location>
        <begin position="198"/>
        <end position="219"/>
    </location>
</feature>
<feature type="transmembrane region" description="Helical" evidence="7">
    <location>
        <begin position="391"/>
        <end position="412"/>
    </location>
</feature>
<feature type="transmembrane region" description="Helical" evidence="7">
    <location>
        <begin position="135"/>
        <end position="156"/>
    </location>
</feature>
<keyword evidence="4 7" id="KW-0812">Transmembrane</keyword>
<keyword evidence="6 7" id="KW-0472">Membrane</keyword>
<comment type="caution">
    <text evidence="8">The sequence shown here is derived from an EMBL/GenBank/DDBJ whole genome shotgun (WGS) entry which is preliminary data.</text>
</comment>
<gene>
    <name evidence="8" type="ORF">BC777_3548</name>
</gene>
<evidence type="ECO:0000256" key="1">
    <source>
        <dbReference type="ARBA" id="ARBA00004429"/>
    </source>
</evidence>
<evidence type="ECO:0000313" key="9">
    <source>
        <dbReference type="Proteomes" id="UP000228531"/>
    </source>
</evidence>
<name>A0A2M8W0P6_9RHOB</name>
<dbReference type="NCBIfam" id="TIGR00797">
    <property type="entry name" value="matE"/>
    <property type="match status" value="1"/>
</dbReference>
<reference evidence="8 9" key="1">
    <citation type="submission" date="2017-11" db="EMBL/GenBank/DDBJ databases">
        <title>Genomic Encyclopedia of Archaeal and Bacterial Type Strains, Phase II (KMG-II): From Individual Species to Whole Genera.</title>
        <authorList>
            <person name="Goeker M."/>
        </authorList>
    </citation>
    <scope>NUCLEOTIDE SEQUENCE [LARGE SCALE GENOMIC DNA]</scope>
    <source>
        <strain evidence="8 9">DSM 29128</strain>
    </source>
</reference>
<dbReference type="EMBL" id="PGTY01000004">
    <property type="protein sequence ID" value="PJI84488.1"/>
    <property type="molecule type" value="Genomic_DNA"/>
</dbReference>
<feature type="transmembrane region" description="Helical" evidence="7">
    <location>
        <begin position="20"/>
        <end position="42"/>
    </location>
</feature>
<accession>A0A2M8W0P6</accession>
<comment type="subcellular location">
    <subcellularLocation>
        <location evidence="1">Cell inner membrane</location>
        <topology evidence="1">Multi-pass membrane protein</topology>
    </subcellularLocation>
</comment>
<dbReference type="OrthoDB" id="9806302at2"/>
<dbReference type="PANTHER" id="PTHR43549:SF3">
    <property type="entry name" value="MULTIDRUG RESISTANCE PROTEIN YPNP-RELATED"/>
    <property type="match status" value="1"/>
</dbReference>
<dbReference type="GO" id="GO:0005886">
    <property type="term" value="C:plasma membrane"/>
    <property type="evidence" value="ECO:0007669"/>
    <property type="project" value="UniProtKB-SubCell"/>
</dbReference>
<dbReference type="Pfam" id="PF01554">
    <property type="entry name" value="MatE"/>
    <property type="match status" value="2"/>
</dbReference>
<feature type="transmembrane region" description="Helical" evidence="7">
    <location>
        <begin position="288"/>
        <end position="308"/>
    </location>
</feature>
<evidence type="ECO:0000256" key="6">
    <source>
        <dbReference type="ARBA" id="ARBA00023136"/>
    </source>
</evidence>
<dbReference type="InterPro" id="IPR002528">
    <property type="entry name" value="MATE_fam"/>
</dbReference>
<feature type="transmembrane region" description="Helical" evidence="7">
    <location>
        <begin position="54"/>
        <end position="77"/>
    </location>
</feature>
<evidence type="ECO:0000256" key="4">
    <source>
        <dbReference type="ARBA" id="ARBA00022692"/>
    </source>
</evidence>
<dbReference type="AlphaFoldDB" id="A0A2M8W0P6"/>
<keyword evidence="2" id="KW-0813">Transport</keyword>
<dbReference type="GO" id="GO:0015297">
    <property type="term" value="F:antiporter activity"/>
    <property type="evidence" value="ECO:0007669"/>
    <property type="project" value="InterPro"/>
</dbReference>
<keyword evidence="9" id="KW-1185">Reference proteome</keyword>
<evidence type="ECO:0000256" key="3">
    <source>
        <dbReference type="ARBA" id="ARBA00022475"/>
    </source>
</evidence>
<dbReference type="InterPro" id="IPR052031">
    <property type="entry name" value="Membrane_Transporter-Flippase"/>
</dbReference>
<evidence type="ECO:0000256" key="7">
    <source>
        <dbReference type="SAM" id="Phobius"/>
    </source>
</evidence>
<organism evidence="8 9">
    <name type="scientific">Yoonia maricola</name>
    <dbReference type="NCBI Taxonomy" id="420999"/>
    <lineage>
        <taxon>Bacteria</taxon>
        <taxon>Pseudomonadati</taxon>
        <taxon>Pseudomonadota</taxon>
        <taxon>Alphaproteobacteria</taxon>
        <taxon>Rhodobacterales</taxon>
        <taxon>Paracoccaceae</taxon>
        <taxon>Yoonia</taxon>
    </lineage>
</organism>
<feature type="transmembrane region" description="Helical" evidence="7">
    <location>
        <begin position="320"/>
        <end position="340"/>
    </location>
</feature>
<sequence length="452" mass="46898">MADKRDLTAGPTWQKLLQLAGPMVFGIIAVISVSLIDTYYVGQLGTQELTALSFTFPVTLTVSSLAIGLGAGASSVVSRAVGAGARDDAKRLATDSLVLALILVMAVAAVGFFMIDPLFTLLGATGETLDLIGRYMRIWFLAIPLLVVPIVANSIVRAVGDTFWPSVVMVSSALTNIAITPVFIFGLGPVPAFGIEGAAIGTLIAWLVTVFGAFALVALREKMLDLTLPKMSVLAKSWKRVLAVGVPASIGNAVNPIGIAVVTALIAAFGEVVVAGFGVATRIESLSVIPMLALSSAIGPFSGQNWGAGKCDRVAEALRFSYAVCAAWAAVLALFFWFAATPIVGVFSQDADVIAAATSYLTIVPLSIWGYGVVIISAGAFNALGRSHYGLGLYLVRTAVLYVPLSFIAAQFATSDAVFYAIAAANAVAGIAVGGFALYWLSRHSAPEPTTA</sequence>
<feature type="transmembrane region" description="Helical" evidence="7">
    <location>
        <begin position="97"/>
        <end position="115"/>
    </location>
</feature>
<keyword evidence="3" id="KW-1003">Cell membrane</keyword>
<dbReference type="Proteomes" id="UP000228531">
    <property type="component" value="Unassembled WGS sequence"/>
</dbReference>
<dbReference type="PANTHER" id="PTHR43549">
    <property type="entry name" value="MULTIDRUG RESISTANCE PROTEIN YPNP-RELATED"/>
    <property type="match status" value="1"/>
</dbReference>
<feature type="transmembrane region" description="Helical" evidence="7">
    <location>
        <begin position="163"/>
        <end position="186"/>
    </location>
</feature>